<keyword evidence="2" id="KW-1185">Reference proteome</keyword>
<accession>A0A6S6RAJ0</accession>
<organism evidence="1 2">
    <name type="scientific">Anaerocolumna cellulosilytica</name>
    <dbReference type="NCBI Taxonomy" id="433286"/>
    <lineage>
        <taxon>Bacteria</taxon>
        <taxon>Bacillati</taxon>
        <taxon>Bacillota</taxon>
        <taxon>Clostridia</taxon>
        <taxon>Lachnospirales</taxon>
        <taxon>Lachnospiraceae</taxon>
        <taxon>Anaerocolumna</taxon>
    </lineage>
</organism>
<dbReference type="EMBL" id="AP023367">
    <property type="protein sequence ID" value="BCJ95948.1"/>
    <property type="molecule type" value="Genomic_DNA"/>
</dbReference>
<dbReference type="Proteomes" id="UP000515561">
    <property type="component" value="Chromosome"/>
</dbReference>
<dbReference type="KEGG" id="acel:acsn021_35170"/>
<protein>
    <submittedName>
        <fullName evidence="1">Uncharacterized protein</fullName>
    </submittedName>
</protein>
<dbReference type="AlphaFoldDB" id="A0A6S6RAJ0"/>
<name>A0A6S6RAJ0_9FIRM</name>
<sequence>MRIITISPRAIISGSEWGQRDTYHLTVSTTDWNIKELAPAVEEFANRWFGRT</sequence>
<proteinExistence type="predicted"/>
<gene>
    <name evidence="1" type="ORF">acsn021_35170</name>
</gene>
<evidence type="ECO:0000313" key="1">
    <source>
        <dbReference type="EMBL" id="BCJ95948.1"/>
    </source>
</evidence>
<reference evidence="1 2" key="1">
    <citation type="journal article" date="2016" name="Int. J. Syst. Evol. Microbiol.">
        <title>Descriptions of Anaerotaenia torta gen. nov., sp. nov. and Anaerocolumna cellulosilytica gen. nov., sp. nov. isolated from a methanogenic reactor of cattle waste.</title>
        <authorList>
            <person name="Uek A."/>
            <person name="Ohtaki Y."/>
            <person name="Kaku N."/>
            <person name="Ueki K."/>
        </authorList>
    </citation>
    <scope>NUCLEOTIDE SEQUENCE [LARGE SCALE GENOMIC DNA]</scope>
    <source>
        <strain evidence="1 2">SN021</strain>
    </source>
</reference>
<dbReference type="RefSeq" id="WP_184092340.1">
    <property type="nucleotide sequence ID" value="NZ_AP023367.1"/>
</dbReference>
<evidence type="ECO:0000313" key="2">
    <source>
        <dbReference type="Proteomes" id="UP000515561"/>
    </source>
</evidence>